<organism evidence="3 4">
    <name type="scientific">Favolaschia claudopus</name>
    <dbReference type="NCBI Taxonomy" id="2862362"/>
    <lineage>
        <taxon>Eukaryota</taxon>
        <taxon>Fungi</taxon>
        <taxon>Dikarya</taxon>
        <taxon>Basidiomycota</taxon>
        <taxon>Agaricomycotina</taxon>
        <taxon>Agaricomycetes</taxon>
        <taxon>Agaricomycetidae</taxon>
        <taxon>Agaricales</taxon>
        <taxon>Marasmiineae</taxon>
        <taxon>Mycenaceae</taxon>
        <taxon>Favolaschia</taxon>
    </lineage>
</organism>
<evidence type="ECO:0008006" key="5">
    <source>
        <dbReference type="Google" id="ProtNLM"/>
    </source>
</evidence>
<dbReference type="EMBL" id="JAWWNJ010000046">
    <property type="protein sequence ID" value="KAK7018569.1"/>
    <property type="molecule type" value="Genomic_DNA"/>
</dbReference>
<keyword evidence="2" id="KW-0812">Transmembrane</keyword>
<protein>
    <recommendedName>
        <fullName evidence="5">Membrane-associated protein</fullName>
    </recommendedName>
</protein>
<dbReference type="Proteomes" id="UP001362999">
    <property type="component" value="Unassembled WGS sequence"/>
</dbReference>
<evidence type="ECO:0000313" key="4">
    <source>
        <dbReference type="Proteomes" id="UP001362999"/>
    </source>
</evidence>
<keyword evidence="2" id="KW-0472">Membrane</keyword>
<sequence length="356" mass="38662">MPPFTLASSPSARAFSPSAVAVLTFVIVGLVVLSFAVALVYSFVVPSVMRLVRRAPVEDEENFSDSIVIISGPEKSDSPTPVLVDNKTDAPHPRSPLARLTVEVNTASRFGSLRTRTSPGPSRLRKCMSLETIQEEEEQVISPVHLVEVNMTKSDADEEGKDKAIKNKFLIHPHLLPIGETPARFGTARRTAFVSRPSPLHETSNICNDDAAPITTDVEAFSIAESIAVALANPSSSDFIPISEDMIDDEDENPFVFDIGRPVPPPAPFIDVPTIIIVDTDLVQAPAPAPQRIGRQRSNSFMGMKHSQTVYCARGGQGSTKQKEKENTGYLQVPSAEPPKSKRSSRRRAVASNTRL</sequence>
<feature type="transmembrane region" description="Helical" evidence="2">
    <location>
        <begin position="20"/>
        <end position="44"/>
    </location>
</feature>
<comment type="caution">
    <text evidence="3">The sequence shown here is derived from an EMBL/GenBank/DDBJ whole genome shotgun (WGS) entry which is preliminary data.</text>
</comment>
<dbReference type="AlphaFoldDB" id="A0AAW0B249"/>
<evidence type="ECO:0000256" key="2">
    <source>
        <dbReference type="SAM" id="Phobius"/>
    </source>
</evidence>
<feature type="region of interest" description="Disordered" evidence="1">
    <location>
        <begin position="315"/>
        <end position="356"/>
    </location>
</feature>
<proteinExistence type="predicted"/>
<name>A0AAW0B249_9AGAR</name>
<keyword evidence="2" id="KW-1133">Transmembrane helix</keyword>
<keyword evidence="4" id="KW-1185">Reference proteome</keyword>
<reference evidence="3 4" key="1">
    <citation type="journal article" date="2024" name="J Genomics">
        <title>Draft genome sequencing and assembly of Favolaschia claudopus CIRM-BRFM 2984 isolated from oak limbs.</title>
        <authorList>
            <person name="Navarro D."/>
            <person name="Drula E."/>
            <person name="Chaduli D."/>
            <person name="Cazenave R."/>
            <person name="Ahrendt S."/>
            <person name="Wang J."/>
            <person name="Lipzen A."/>
            <person name="Daum C."/>
            <person name="Barry K."/>
            <person name="Grigoriev I.V."/>
            <person name="Favel A."/>
            <person name="Rosso M.N."/>
            <person name="Martin F."/>
        </authorList>
    </citation>
    <scope>NUCLEOTIDE SEQUENCE [LARGE SCALE GENOMIC DNA]</scope>
    <source>
        <strain evidence="3 4">CIRM-BRFM 2984</strain>
    </source>
</reference>
<evidence type="ECO:0000313" key="3">
    <source>
        <dbReference type="EMBL" id="KAK7018569.1"/>
    </source>
</evidence>
<gene>
    <name evidence="3" type="ORF">R3P38DRAFT_3274621</name>
</gene>
<accession>A0AAW0B249</accession>
<evidence type="ECO:0000256" key="1">
    <source>
        <dbReference type="SAM" id="MobiDB-lite"/>
    </source>
</evidence>